<sequence>MSSWCIDSERGKVSFSKCEMLPDNTQASPDNILGYQRVPAWKSGEDQESLHRRPAPEVTPVGSPLKLIFYEELDHVCPLDRLPSRSLAIFSACEIILNL</sequence>
<evidence type="ECO:0000313" key="1">
    <source>
        <dbReference type="EMBL" id="KAL2633591.1"/>
    </source>
</evidence>
<organism evidence="1 2">
    <name type="scientific">Riccia fluitans</name>
    <dbReference type="NCBI Taxonomy" id="41844"/>
    <lineage>
        <taxon>Eukaryota</taxon>
        <taxon>Viridiplantae</taxon>
        <taxon>Streptophyta</taxon>
        <taxon>Embryophyta</taxon>
        <taxon>Marchantiophyta</taxon>
        <taxon>Marchantiopsida</taxon>
        <taxon>Marchantiidae</taxon>
        <taxon>Marchantiales</taxon>
        <taxon>Ricciaceae</taxon>
        <taxon>Riccia</taxon>
    </lineage>
</organism>
<name>A0ABD1YSM8_9MARC</name>
<dbReference type="AlphaFoldDB" id="A0ABD1YSM8"/>
<keyword evidence="2" id="KW-1185">Reference proteome</keyword>
<comment type="caution">
    <text evidence="1">The sequence shown here is derived from an EMBL/GenBank/DDBJ whole genome shotgun (WGS) entry which is preliminary data.</text>
</comment>
<reference evidence="1 2" key="1">
    <citation type="submission" date="2024-09" db="EMBL/GenBank/DDBJ databases">
        <title>Chromosome-scale assembly of Riccia fluitans.</title>
        <authorList>
            <person name="Paukszto L."/>
            <person name="Sawicki J."/>
            <person name="Karawczyk K."/>
            <person name="Piernik-Szablinska J."/>
            <person name="Szczecinska M."/>
            <person name="Mazdziarz M."/>
        </authorList>
    </citation>
    <scope>NUCLEOTIDE SEQUENCE [LARGE SCALE GENOMIC DNA]</scope>
    <source>
        <strain evidence="1">Rf_01</strain>
        <tissue evidence="1">Aerial parts of the thallus</tissue>
    </source>
</reference>
<evidence type="ECO:0000313" key="2">
    <source>
        <dbReference type="Proteomes" id="UP001605036"/>
    </source>
</evidence>
<dbReference type="Proteomes" id="UP001605036">
    <property type="component" value="Unassembled WGS sequence"/>
</dbReference>
<protein>
    <submittedName>
        <fullName evidence="1">Uncharacterized protein</fullName>
    </submittedName>
</protein>
<accession>A0ABD1YSM8</accession>
<gene>
    <name evidence="1" type="ORF">R1flu_005070</name>
</gene>
<dbReference type="EMBL" id="JBHFFA010000003">
    <property type="protein sequence ID" value="KAL2633591.1"/>
    <property type="molecule type" value="Genomic_DNA"/>
</dbReference>
<proteinExistence type="predicted"/>